<dbReference type="WBParaSite" id="TCNE_0000271301-mRNA-1">
    <property type="protein sequence ID" value="TCNE_0000271301-mRNA-1"/>
    <property type="gene ID" value="TCNE_0000271301"/>
</dbReference>
<proteinExistence type="predicted"/>
<reference evidence="2 3" key="2">
    <citation type="submission" date="2018-11" db="EMBL/GenBank/DDBJ databases">
        <authorList>
            <consortium name="Pathogen Informatics"/>
        </authorList>
    </citation>
    <scope>NUCLEOTIDE SEQUENCE [LARGE SCALE GENOMIC DNA]</scope>
</reference>
<evidence type="ECO:0000256" key="1">
    <source>
        <dbReference type="SAM" id="MobiDB-lite"/>
    </source>
</evidence>
<sequence length="69" mass="7854">MTYPQRRRTQSATPRLNSANENDDIAEEGCNVVAGAANGNKPVPKIESAGYDFRSDRWDWFENFFLLTN</sequence>
<gene>
    <name evidence="2" type="ORF">TCNE_LOCUS2713</name>
</gene>
<feature type="compositionally biased region" description="Polar residues" evidence="1">
    <location>
        <begin position="10"/>
        <end position="20"/>
    </location>
</feature>
<name>A0A183U2J3_TOXCA</name>
<protein>
    <submittedName>
        <fullName evidence="2 4">Uncharacterized protein</fullName>
    </submittedName>
</protein>
<evidence type="ECO:0000313" key="4">
    <source>
        <dbReference type="WBParaSite" id="TCNE_0000271301-mRNA-1"/>
    </source>
</evidence>
<reference evidence="4" key="1">
    <citation type="submission" date="2016-06" db="UniProtKB">
        <authorList>
            <consortium name="WormBaseParasite"/>
        </authorList>
    </citation>
    <scope>IDENTIFICATION</scope>
</reference>
<keyword evidence="3" id="KW-1185">Reference proteome</keyword>
<evidence type="ECO:0000313" key="2">
    <source>
        <dbReference type="EMBL" id="VDM28430.1"/>
    </source>
</evidence>
<accession>A0A183U2J3</accession>
<dbReference type="AlphaFoldDB" id="A0A183U2J3"/>
<organism evidence="3 4">
    <name type="scientific">Toxocara canis</name>
    <name type="common">Canine roundworm</name>
    <dbReference type="NCBI Taxonomy" id="6265"/>
    <lineage>
        <taxon>Eukaryota</taxon>
        <taxon>Metazoa</taxon>
        <taxon>Ecdysozoa</taxon>
        <taxon>Nematoda</taxon>
        <taxon>Chromadorea</taxon>
        <taxon>Rhabditida</taxon>
        <taxon>Spirurina</taxon>
        <taxon>Ascaridomorpha</taxon>
        <taxon>Ascaridoidea</taxon>
        <taxon>Toxocaridae</taxon>
        <taxon>Toxocara</taxon>
    </lineage>
</organism>
<dbReference type="Proteomes" id="UP000050794">
    <property type="component" value="Unassembled WGS sequence"/>
</dbReference>
<dbReference type="EMBL" id="UYWY01002922">
    <property type="protein sequence ID" value="VDM28430.1"/>
    <property type="molecule type" value="Genomic_DNA"/>
</dbReference>
<evidence type="ECO:0000313" key="3">
    <source>
        <dbReference type="Proteomes" id="UP000050794"/>
    </source>
</evidence>
<feature type="region of interest" description="Disordered" evidence="1">
    <location>
        <begin position="1"/>
        <end position="23"/>
    </location>
</feature>